<dbReference type="InterPro" id="IPR036790">
    <property type="entry name" value="Frizzled_dom_sf"/>
</dbReference>
<keyword evidence="7" id="KW-1185">Reference proteome</keyword>
<dbReference type="SMART" id="SM00063">
    <property type="entry name" value="FRI"/>
    <property type="match status" value="1"/>
</dbReference>
<dbReference type="EMBL" id="OU963911">
    <property type="protein sequence ID" value="CAH0400804.1"/>
    <property type="molecule type" value="Genomic_DNA"/>
</dbReference>
<keyword evidence="1" id="KW-0217">Developmental protein</keyword>
<organism evidence="6 7">
    <name type="scientific">Chilo suppressalis</name>
    <name type="common">Asiatic rice borer moth</name>
    <dbReference type="NCBI Taxonomy" id="168631"/>
    <lineage>
        <taxon>Eukaryota</taxon>
        <taxon>Metazoa</taxon>
        <taxon>Ecdysozoa</taxon>
        <taxon>Arthropoda</taxon>
        <taxon>Hexapoda</taxon>
        <taxon>Insecta</taxon>
        <taxon>Pterygota</taxon>
        <taxon>Neoptera</taxon>
        <taxon>Endopterygota</taxon>
        <taxon>Lepidoptera</taxon>
        <taxon>Glossata</taxon>
        <taxon>Ditrysia</taxon>
        <taxon>Pyraloidea</taxon>
        <taxon>Crambidae</taxon>
        <taxon>Crambinae</taxon>
        <taxon>Chilo</taxon>
    </lineage>
</organism>
<reference evidence="6" key="1">
    <citation type="submission" date="2021-12" db="EMBL/GenBank/DDBJ databases">
        <authorList>
            <person name="King R."/>
        </authorList>
    </citation>
    <scope>NUCLEOTIDE SEQUENCE</scope>
</reference>
<feature type="domain" description="FZ" evidence="5">
    <location>
        <begin position="20"/>
        <end position="140"/>
    </location>
</feature>
<proteinExistence type="predicted"/>
<dbReference type="PANTHER" id="PTHR11309">
    <property type="entry name" value="FRIZZLED"/>
    <property type="match status" value="1"/>
</dbReference>
<comment type="caution">
    <text evidence="3">Lacks conserved residue(s) required for the propagation of feature annotation.</text>
</comment>
<evidence type="ECO:0000259" key="5">
    <source>
        <dbReference type="PROSITE" id="PS50038"/>
    </source>
</evidence>
<feature type="disulfide bond" evidence="3">
    <location>
        <begin position="33"/>
        <end position="79"/>
    </location>
</feature>
<gene>
    <name evidence="6" type="ORF">CHILSU_LOCUS4006</name>
</gene>
<feature type="signal peptide" evidence="4">
    <location>
        <begin position="1"/>
        <end position="20"/>
    </location>
</feature>
<feature type="chain" id="PRO_5045198241" description="FZ domain-containing protein" evidence="4">
    <location>
        <begin position="21"/>
        <end position="253"/>
    </location>
</feature>
<dbReference type="SUPFAM" id="SSF63501">
    <property type="entry name" value="Frizzled cysteine-rich domain"/>
    <property type="match status" value="1"/>
</dbReference>
<evidence type="ECO:0000313" key="6">
    <source>
        <dbReference type="EMBL" id="CAH0400804.1"/>
    </source>
</evidence>
<evidence type="ECO:0000256" key="3">
    <source>
        <dbReference type="PROSITE-ProRule" id="PRU00090"/>
    </source>
</evidence>
<evidence type="ECO:0000256" key="1">
    <source>
        <dbReference type="ARBA" id="ARBA00022473"/>
    </source>
</evidence>
<protein>
    <recommendedName>
        <fullName evidence="5">FZ domain-containing protein</fullName>
    </recommendedName>
</protein>
<evidence type="ECO:0000256" key="2">
    <source>
        <dbReference type="ARBA" id="ARBA00023157"/>
    </source>
</evidence>
<feature type="disulfide bond" evidence="3">
    <location>
        <begin position="96"/>
        <end position="137"/>
    </location>
</feature>
<feature type="disulfide bond" evidence="3">
    <location>
        <begin position="25"/>
        <end position="86"/>
    </location>
</feature>
<evidence type="ECO:0000256" key="4">
    <source>
        <dbReference type="SAM" id="SignalP"/>
    </source>
</evidence>
<dbReference type="Proteomes" id="UP001153292">
    <property type="component" value="Chromosome 18"/>
</dbReference>
<keyword evidence="4" id="KW-0732">Signal</keyword>
<name>A0ABN8B0X0_CHISP</name>
<feature type="disulfide bond" evidence="3">
    <location>
        <begin position="100"/>
        <end position="124"/>
    </location>
</feature>
<keyword evidence="2 3" id="KW-1015">Disulfide bond</keyword>
<dbReference type="PANTHER" id="PTHR11309:SF99">
    <property type="entry name" value="FRIZZLED-4"/>
    <property type="match status" value="1"/>
</dbReference>
<evidence type="ECO:0000313" key="7">
    <source>
        <dbReference type="Proteomes" id="UP001153292"/>
    </source>
</evidence>
<dbReference type="PROSITE" id="PS50038">
    <property type="entry name" value="FZ"/>
    <property type="match status" value="1"/>
</dbReference>
<dbReference type="InterPro" id="IPR015526">
    <property type="entry name" value="Frizzled/SFRP"/>
</dbReference>
<dbReference type="Gene3D" id="1.10.2000.10">
    <property type="entry name" value="Frizzled cysteine-rich domain"/>
    <property type="match status" value="1"/>
</dbReference>
<dbReference type="InterPro" id="IPR020067">
    <property type="entry name" value="Frizzled_dom"/>
</dbReference>
<sequence>MREIIFLIVTSYCLFVVAAAAKSSCEEITVDQCKGIGYNHTSVSSHEDQSGQYGLAVFMMNIHPLVRSRCSPKLNFFLCTAYLPMCVEGLPPIGPCREFCQHVQHDCEPVLKLMGYHWPGDLDCTLFQHESDSKNLCIVSNMFGLILRVAREFGITITGDNKARGQSSNEESRAGRSVALSSTLLGHFSPFPSATATVLRHTCGPFFVVGAPPASGVGSSQAHVHIVSSRASERVFAVHDPLSAPARKHSRLQ</sequence>
<dbReference type="Pfam" id="PF01392">
    <property type="entry name" value="Fz"/>
    <property type="match status" value="1"/>
</dbReference>
<accession>A0ABN8B0X0</accession>